<evidence type="ECO:0000313" key="2">
    <source>
        <dbReference type="Proteomes" id="UP001164250"/>
    </source>
</evidence>
<reference evidence="2" key="1">
    <citation type="journal article" date="2023" name="G3 (Bethesda)">
        <title>Genome assembly and association tests identify interacting loci associated with vigor, precocity, and sex in interspecific pistachio rootstocks.</title>
        <authorList>
            <person name="Palmer W."/>
            <person name="Jacygrad E."/>
            <person name="Sagayaradj S."/>
            <person name="Cavanaugh K."/>
            <person name="Han R."/>
            <person name="Bertier L."/>
            <person name="Beede B."/>
            <person name="Kafkas S."/>
            <person name="Golino D."/>
            <person name="Preece J."/>
            <person name="Michelmore R."/>
        </authorList>
    </citation>
    <scope>NUCLEOTIDE SEQUENCE [LARGE SCALE GENOMIC DNA]</scope>
</reference>
<evidence type="ECO:0000313" key="1">
    <source>
        <dbReference type="EMBL" id="KAJ0095369.1"/>
    </source>
</evidence>
<proteinExistence type="predicted"/>
<dbReference type="Proteomes" id="UP001164250">
    <property type="component" value="Chromosome 6"/>
</dbReference>
<protein>
    <submittedName>
        <fullName evidence="1">Uncharacterized protein</fullName>
    </submittedName>
</protein>
<comment type="caution">
    <text evidence="1">The sequence shown here is derived from an EMBL/GenBank/DDBJ whole genome shotgun (WGS) entry which is preliminary data.</text>
</comment>
<accession>A0ACC1B8V6</accession>
<organism evidence="1 2">
    <name type="scientific">Pistacia atlantica</name>
    <dbReference type="NCBI Taxonomy" id="434234"/>
    <lineage>
        <taxon>Eukaryota</taxon>
        <taxon>Viridiplantae</taxon>
        <taxon>Streptophyta</taxon>
        <taxon>Embryophyta</taxon>
        <taxon>Tracheophyta</taxon>
        <taxon>Spermatophyta</taxon>
        <taxon>Magnoliopsida</taxon>
        <taxon>eudicotyledons</taxon>
        <taxon>Gunneridae</taxon>
        <taxon>Pentapetalae</taxon>
        <taxon>rosids</taxon>
        <taxon>malvids</taxon>
        <taxon>Sapindales</taxon>
        <taxon>Anacardiaceae</taxon>
        <taxon>Pistacia</taxon>
    </lineage>
</organism>
<dbReference type="EMBL" id="CM047902">
    <property type="protein sequence ID" value="KAJ0095369.1"/>
    <property type="molecule type" value="Genomic_DNA"/>
</dbReference>
<keyword evidence="2" id="KW-1185">Reference proteome</keyword>
<gene>
    <name evidence="1" type="ORF">Patl1_15761</name>
</gene>
<name>A0ACC1B8V6_9ROSI</name>
<sequence>MIVHKVGNDALKINGQTFTFDLVVDIDSTQMDVFQLVVGLPLIENCLTGFNCSVFAYGQGVERLIPCGDQLMPCWKKTYQVISKA</sequence>